<keyword evidence="7" id="KW-0418">Kinase</keyword>
<organism evidence="7 8">
    <name type="scientific">Thalassospira profundimaris</name>
    <dbReference type="NCBI Taxonomy" id="502049"/>
    <lineage>
        <taxon>Bacteria</taxon>
        <taxon>Pseudomonadati</taxon>
        <taxon>Pseudomonadota</taxon>
        <taxon>Alphaproteobacteria</taxon>
        <taxon>Rhodospirillales</taxon>
        <taxon>Thalassospiraceae</taxon>
        <taxon>Thalassospira</taxon>
    </lineage>
</organism>
<name>A0A367X8H2_9PROT</name>
<dbReference type="CDD" id="cd17546">
    <property type="entry name" value="REC_hyHK_CKI1_RcsC-like"/>
    <property type="match status" value="1"/>
</dbReference>
<dbReference type="InterPro" id="IPR011006">
    <property type="entry name" value="CheY-like_superfamily"/>
</dbReference>
<feature type="domain" description="Response regulatory" evidence="5">
    <location>
        <begin position="85"/>
        <end position="203"/>
    </location>
</feature>
<sequence length="362" mass="39992">MEKQLLDALSQSNTGVALFDANERLIFANPAWNQLITGIAEDDLVFDETSLDNGGMLSVCMIRPHLHASIARPSLAEVENRKRGTVLVADDSASNRMVARRMLQAEGFSVMEAGDGQSVLDILRRGLPVDIILMDVEMPDMDGLHTTRRIRHMEGPSSRIPVIAFSAHRTRDWNMIARQSGVNDFISKPIQRASLLRVIGENILRNTSPGQNDTSAAPAPVAHMQQKRRNITSALDELPASPVLDVKILEKLYQDAGIDGAAAGIELFISETESRLVQIDDALSRCDFNVVRNEVHALKSTSDTFGLKQLADLCAAAHNMFDRDDLDEHHVIKLSRRVVQLAPTALTALNLYRRSRSWALSS</sequence>
<feature type="modified residue" description="4-aspartylphosphate" evidence="4">
    <location>
        <position position="135"/>
    </location>
</feature>
<feature type="modified residue" description="Phosphohistidine" evidence="3">
    <location>
        <position position="296"/>
    </location>
</feature>
<dbReference type="InterPro" id="IPR036641">
    <property type="entry name" value="HPT_dom_sf"/>
</dbReference>
<keyword evidence="7" id="KW-0808">Transferase</keyword>
<dbReference type="EMBL" id="JPWH01000009">
    <property type="protein sequence ID" value="RCK49953.1"/>
    <property type="molecule type" value="Genomic_DNA"/>
</dbReference>
<dbReference type="OrthoDB" id="9801602at2"/>
<dbReference type="SMART" id="SM00073">
    <property type="entry name" value="HPT"/>
    <property type="match status" value="1"/>
</dbReference>
<dbReference type="AlphaFoldDB" id="A0A367X8H2"/>
<dbReference type="PROSITE" id="PS50894">
    <property type="entry name" value="HPT"/>
    <property type="match status" value="1"/>
</dbReference>
<evidence type="ECO:0000313" key="7">
    <source>
        <dbReference type="EMBL" id="RCK49953.1"/>
    </source>
</evidence>
<gene>
    <name evidence="7" type="ORF">TH25_13285</name>
</gene>
<dbReference type="PANTHER" id="PTHR45339:SF6">
    <property type="entry name" value="SENSORY HISTIDINE PROTEIN KINASE"/>
    <property type="match status" value="1"/>
</dbReference>
<evidence type="ECO:0000256" key="4">
    <source>
        <dbReference type="PROSITE-ProRule" id="PRU00169"/>
    </source>
</evidence>
<keyword evidence="2" id="KW-0902">Two-component regulatory system</keyword>
<dbReference type="GO" id="GO:0005524">
    <property type="term" value="F:ATP binding"/>
    <property type="evidence" value="ECO:0007669"/>
    <property type="project" value="UniProtKB-KW"/>
</dbReference>
<dbReference type="Pfam" id="PF00072">
    <property type="entry name" value="Response_reg"/>
    <property type="match status" value="1"/>
</dbReference>
<dbReference type="InterPro" id="IPR001789">
    <property type="entry name" value="Sig_transdc_resp-reg_receiver"/>
</dbReference>
<evidence type="ECO:0000313" key="8">
    <source>
        <dbReference type="Proteomes" id="UP000252517"/>
    </source>
</evidence>
<dbReference type="GO" id="GO:0000160">
    <property type="term" value="P:phosphorelay signal transduction system"/>
    <property type="evidence" value="ECO:0007669"/>
    <property type="project" value="UniProtKB-KW"/>
</dbReference>
<dbReference type="Pfam" id="PF01627">
    <property type="entry name" value="Hpt"/>
    <property type="match status" value="1"/>
</dbReference>
<dbReference type="GO" id="GO:0004672">
    <property type="term" value="F:protein kinase activity"/>
    <property type="evidence" value="ECO:0007669"/>
    <property type="project" value="UniProtKB-ARBA"/>
</dbReference>
<evidence type="ECO:0000256" key="3">
    <source>
        <dbReference type="PROSITE-ProRule" id="PRU00110"/>
    </source>
</evidence>
<protein>
    <submittedName>
        <fullName evidence="7">Histidine kinase</fullName>
    </submittedName>
</protein>
<dbReference type="SUPFAM" id="SSF52172">
    <property type="entry name" value="CheY-like"/>
    <property type="match status" value="1"/>
</dbReference>
<evidence type="ECO:0000256" key="1">
    <source>
        <dbReference type="ARBA" id="ARBA00022553"/>
    </source>
</evidence>
<dbReference type="SUPFAM" id="SSF47226">
    <property type="entry name" value="Histidine-containing phosphotransfer domain, HPT domain"/>
    <property type="match status" value="1"/>
</dbReference>
<dbReference type="PROSITE" id="PS50110">
    <property type="entry name" value="RESPONSE_REGULATORY"/>
    <property type="match status" value="1"/>
</dbReference>
<evidence type="ECO:0000256" key="2">
    <source>
        <dbReference type="ARBA" id="ARBA00023012"/>
    </source>
</evidence>
<feature type="domain" description="HPt" evidence="6">
    <location>
        <begin position="257"/>
        <end position="349"/>
    </location>
</feature>
<evidence type="ECO:0000259" key="6">
    <source>
        <dbReference type="PROSITE" id="PS50894"/>
    </source>
</evidence>
<dbReference type="InterPro" id="IPR008207">
    <property type="entry name" value="Sig_transdc_His_kin_Hpt_dom"/>
</dbReference>
<dbReference type="Gene3D" id="3.40.50.2300">
    <property type="match status" value="1"/>
</dbReference>
<reference evidence="7 8" key="1">
    <citation type="submission" date="2014-07" db="EMBL/GenBank/DDBJ databases">
        <title>Draft genome sequence of Thalassospira profundimaris S25-3-2.</title>
        <authorList>
            <person name="Lai Q."/>
            <person name="Shao Z."/>
        </authorList>
    </citation>
    <scope>NUCLEOTIDE SEQUENCE [LARGE SCALE GENOMIC DNA]</scope>
    <source>
        <strain evidence="7 8">S25-3-2</strain>
    </source>
</reference>
<accession>A0A367X8H2</accession>
<keyword evidence="1 4" id="KW-0597">Phosphoprotein</keyword>
<comment type="caution">
    <text evidence="7">The sequence shown here is derived from an EMBL/GenBank/DDBJ whole genome shotgun (WGS) entry which is preliminary data.</text>
</comment>
<dbReference type="GO" id="GO:0005886">
    <property type="term" value="C:plasma membrane"/>
    <property type="evidence" value="ECO:0007669"/>
    <property type="project" value="UniProtKB-SubCell"/>
</dbReference>
<dbReference type="RefSeq" id="WP_114088756.1">
    <property type="nucleotide sequence ID" value="NZ_JPWH01000009.1"/>
</dbReference>
<dbReference type="Gene3D" id="1.20.120.160">
    <property type="entry name" value="HPT domain"/>
    <property type="match status" value="1"/>
</dbReference>
<proteinExistence type="predicted"/>
<evidence type="ECO:0000259" key="5">
    <source>
        <dbReference type="PROSITE" id="PS50110"/>
    </source>
</evidence>
<dbReference type="PANTHER" id="PTHR45339">
    <property type="entry name" value="HYBRID SIGNAL TRANSDUCTION HISTIDINE KINASE J"/>
    <property type="match status" value="1"/>
</dbReference>
<dbReference type="SMART" id="SM00448">
    <property type="entry name" value="REC"/>
    <property type="match status" value="1"/>
</dbReference>
<dbReference type="Proteomes" id="UP000252517">
    <property type="component" value="Unassembled WGS sequence"/>
</dbReference>